<dbReference type="SMART" id="SM00388">
    <property type="entry name" value="HisKA"/>
    <property type="match status" value="1"/>
</dbReference>
<sequence>MSLWIRIVIGFFFAFFAGYYYFVDKIEDSIRPRYMETVEESLNDTAYLLVSLLESELFQKNVSLEKTSERVFSPILRISKEKKLNSKIFEITKKKMDLQLYVVDERGIVIYDSEGIRKGLDYSKKNDVYLTLQGKYGARSSPLTISESDKGLFIAAPIRKNGKIIGAVTVIKPKKSLIPFIESTRKKFWNLSLYVALSIIVLFISILYFLFSPIRKLSEYVSALRFQKRVPFPKISVPEIRGLGEEMDRLFRELAGKEYVENYVQSMTHEIKSPLSSLLASSELIIENPDRLEFLISNIQLEGKRIQTILEKLLELSSLENQSQLEKTSNLNLQDLVRETVVSSISEAVRKKIKLKELTEAVWVEGNSFFLGMALRNLVQNALDFSNSGSEITVRCGKKNGFPFLEVEDSGSGIPSYALERIFEKFYSLPRPDTGRKSSGLGLAFVREIAKLHDADLQIKNGTSMGVVARICFKKKFQQ</sequence>
<keyword evidence="8" id="KW-0418">Kinase</keyword>
<dbReference type="Proteomes" id="UP000014570">
    <property type="component" value="Unassembled WGS sequence"/>
</dbReference>
<evidence type="ECO:0000256" key="3">
    <source>
        <dbReference type="ARBA" id="ARBA00012438"/>
    </source>
</evidence>
<evidence type="ECO:0000256" key="7">
    <source>
        <dbReference type="ARBA" id="ARBA00022692"/>
    </source>
</evidence>
<proteinExistence type="predicted"/>
<dbReference type="InterPro" id="IPR003661">
    <property type="entry name" value="HisK_dim/P_dom"/>
</dbReference>
<dbReference type="InterPro" id="IPR005467">
    <property type="entry name" value="His_kinase_dom"/>
</dbReference>
<dbReference type="GO" id="GO:0000155">
    <property type="term" value="F:phosphorelay sensor kinase activity"/>
    <property type="evidence" value="ECO:0007669"/>
    <property type="project" value="InterPro"/>
</dbReference>
<evidence type="ECO:0000313" key="14">
    <source>
        <dbReference type="Proteomes" id="UP000014570"/>
    </source>
</evidence>
<dbReference type="Pfam" id="PF00512">
    <property type="entry name" value="HisKA"/>
    <property type="match status" value="1"/>
</dbReference>
<evidence type="ECO:0000256" key="5">
    <source>
        <dbReference type="ARBA" id="ARBA00022553"/>
    </source>
</evidence>
<gene>
    <name evidence="13" type="ORF">LEP1GSC103_3554</name>
</gene>
<dbReference type="PROSITE" id="PS50109">
    <property type="entry name" value="HIS_KIN"/>
    <property type="match status" value="1"/>
</dbReference>
<evidence type="ECO:0000256" key="1">
    <source>
        <dbReference type="ARBA" id="ARBA00000085"/>
    </source>
</evidence>
<comment type="subcellular location">
    <subcellularLocation>
        <location evidence="2">Cell membrane</location>
        <topology evidence="2">Multi-pass membrane protein</topology>
    </subcellularLocation>
</comment>
<dbReference type="PANTHER" id="PTHR45436">
    <property type="entry name" value="SENSOR HISTIDINE KINASE YKOH"/>
    <property type="match status" value="1"/>
</dbReference>
<dbReference type="Gene3D" id="3.30.450.20">
    <property type="entry name" value="PAS domain"/>
    <property type="match status" value="1"/>
</dbReference>
<dbReference type="Gene3D" id="1.10.287.130">
    <property type="match status" value="1"/>
</dbReference>
<organism evidence="13 14">
    <name type="scientific">Leptospira borgpetersenii serovar Javanica str. UI 09931</name>
    <dbReference type="NCBI Taxonomy" id="1049767"/>
    <lineage>
        <taxon>Bacteria</taxon>
        <taxon>Pseudomonadati</taxon>
        <taxon>Spirochaetota</taxon>
        <taxon>Spirochaetia</taxon>
        <taxon>Leptospirales</taxon>
        <taxon>Leptospiraceae</taxon>
        <taxon>Leptospira</taxon>
    </lineage>
</organism>
<feature type="domain" description="Histidine kinase" evidence="12">
    <location>
        <begin position="266"/>
        <end position="477"/>
    </location>
</feature>
<dbReference type="InterPro" id="IPR036097">
    <property type="entry name" value="HisK_dim/P_sf"/>
</dbReference>
<protein>
    <recommendedName>
        <fullName evidence="3">histidine kinase</fullName>
        <ecNumber evidence="3">2.7.13.3</ecNumber>
    </recommendedName>
</protein>
<evidence type="ECO:0000259" key="12">
    <source>
        <dbReference type="PROSITE" id="PS50109"/>
    </source>
</evidence>
<keyword evidence="7 11" id="KW-0812">Transmembrane</keyword>
<dbReference type="SUPFAM" id="SSF47384">
    <property type="entry name" value="Homodimeric domain of signal transducing histidine kinase"/>
    <property type="match status" value="1"/>
</dbReference>
<dbReference type="SUPFAM" id="SSF55874">
    <property type="entry name" value="ATPase domain of HSP90 chaperone/DNA topoisomerase II/histidine kinase"/>
    <property type="match status" value="1"/>
</dbReference>
<evidence type="ECO:0000256" key="4">
    <source>
        <dbReference type="ARBA" id="ARBA00022475"/>
    </source>
</evidence>
<evidence type="ECO:0000256" key="6">
    <source>
        <dbReference type="ARBA" id="ARBA00022679"/>
    </source>
</evidence>
<accession>A0AAV3JHJ9</accession>
<keyword evidence="5" id="KW-0597">Phosphoprotein</keyword>
<evidence type="ECO:0000256" key="8">
    <source>
        <dbReference type="ARBA" id="ARBA00022777"/>
    </source>
</evidence>
<keyword evidence="10 11" id="KW-0472">Membrane</keyword>
<evidence type="ECO:0000256" key="9">
    <source>
        <dbReference type="ARBA" id="ARBA00022989"/>
    </source>
</evidence>
<comment type="catalytic activity">
    <reaction evidence="1">
        <text>ATP + protein L-histidine = ADP + protein N-phospho-L-histidine.</text>
        <dbReference type="EC" id="2.7.13.3"/>
    </reaction>
</comment>
<keyword evidence="9 11" id="KW-1133">Transmembrane helix</keyword>
<evidence type="ECO:0000313" key="13">
    <source>
        <dbReference type="EMBL" id="EPG59202.1"/>
    </source>
</evidence>
<comment type="caution">
    <text evidence="13">The sequence shown here is derived from an EMBL/GenBank/DDBJ whole genome shotgun (WGS) entry which is preliminary data.</text>
</comment>
<dbReference type="EMBL" id="AHNP02000003">
    <property type="protein sequence ID" value="EPG59202.1"/>
    <property type="molecule type" value="Genomic_DNA"/>
</dbReference>
<dbReference type="InterPro" id="IPR029151">
    <property type="entry name" value="Sensor-like_sf"/>
</dbReference>
<keyword evidence="4" id="KW-1003">Cell membrane</keyword>
<dbReference type="EC" id="2.7.13.3" evidence="3"/>
<dbReference type="GO" id="GO:0005886">
    <property type="term" value="C:plasma membrane"/>
    <property type="evidence" value="ECO:0007669"/>
    <property type="project" value="UniProtKB-SubCell"/>
</dbReference>
<reference evidence="13 14" key="1">
    <citation type="submission" date="2013-04" db="EMBL/GenBank/DDBJ databases">
        <authorList>
            <person name="Harkins D.M."/>
            <person name="Durkin A.S."/>
            <person name="Brinkac L.M."/>
            <person name="Haft D.H."/>
            <person name="Selengut J.D."/>
            <person name="Sanka R."/>
            <person name="DePew J."/>
            <person name="Purushe J."/>
            <person name="Chanthongthip A."/>
            <person name="Lattana O."/>
            <person name="Phetsouvanh R."/>
            <person name="Newton P.N."/>
            <person name="Vinetz J.M."/>
            <person name="Sutton G.G."/>
            <person name="Nierman W.C."/>
            <person name="Fouts D.E."/>
        </authorList>
    </citation>
    <scope>NUCLEOTIDE SEQUENCE [LARGE SCALE GENOMIC DNA]</scope>
    <source>
        <strain evidence="13 14">UI 09931</strain>
    </source>
</reference>
<feature type="transmembrane region" description="Helical" evidence="11">
    <location>
        <begin position="6"/>
        <end position="23"/>
    </location>
</feature>
<keyword evidence="6" id="KW-0808">Transferase</keyword>
<dbReference type="InterPro" id="IPR050428">
    <property type="entry name" value="TCS_sensor_his_kinase"/>
</dbReference>
<feature type="transmembrane region" description="Helical" evidence="11">
    <location>
        <begin position="191"/>
        <end position="211"/>
    </location>
</feature>
<dbReference type="NCBIfam" id="NF008312">
    <property type="entry name" value="PRK11100.1"/>
    <property type="match status" value="1"/>
</dbReference>
<dbReference type="AlphaFoldDB" id="A0AAV3JHJ9"/>
<dbReference type="InterPro" id="IPR003594">
    <property type="entry name" value="HATPase_dom"/>
</dbReference>
<evidence type="ECO:0000256" key="11">
    <source>
        <dbReference type="SAM" id="Phobius"/>
    </source>
</evidence>
<dbReference type="SMART" id="SM00387">
    <property type="entry name" value="HATPase_c"/>
    <property type="match status" value="1"/>
</dbReference>
<evidence type="ECO:0000256" key="2">
    <source>
        <dbReference type="ARBA" id="ARBA00004651"/>
    </source>
</evidence>
<dbReference type="Gene3D" id="3.30.565.10">
    <property type="entry name" value="Histidine kinase-like ATPase, C-terminal domain"/>
    <property type="match status" value="1"/>
</dbReference>
<dbReference type="Pfam" id="PF02518">
    <property type="entry name" value="HATPase_c"/>
    <property type="match status" value="1"/>
</dbReference>
<dbReference type="InterPro" id="IPR004358">
    <property type="entry name" value="Sig_transdc_His_kin-like_C"/>
</dbReference>
<dbReference type="InterPro" id="IPR036890">
    <property type="entry name" value="HATPase_C_sf"/>
</dbReference>
<name>A0AAV3JHJ9_LEPBO</name>
<dbReference type="SUPFAM" id="SSF103190">
    <property type="entry name" value="Sensory domain-like"/>
    <property type="match status" value="1"/>
</dbReference>
<dbReference type="PRINTS" id="PR00344">
    <property type="entry name" value="BCTRLSENSOR"/>
</dbReference>
<evidence type="ECO:0000256" key="10">
    <source>
        <dbReference type="ARBA" id="ARBA00023136"/>
    </source>
</evidence>
<dbReference type="PANTHER" id="PTHR45436:SF10">
    <property type="entry name" value="HISTIDINE KINASE"/>
    <property type="match status" value="1"/>
</dbReference>